<evidence type="ECO:0000256" key="8">
    <source>
        <dbReference type="ARBA" id="ARBA00023004"/>
    </source>
</evidence>
<reference evidence="18" key="1">
    <citation type="journal article" date="2020" name="mSystems">
        <title>Genome- and Community-Level Interaction Insights into Carbon Utilization and Element Cycling Functions of Hydrothermarchaeota in Hydrothermal Sediment.</title>
        <authorList>
            <person name="Zhou Z."/>
            <person name="Liu Y."/>
            <person name="Xu W."/>
            <person name="Pan J."/>
            <person name="Luo Z.H."/>
            <person name="Li M."/>
        </authorList>
    </citation>
    <scope>NUCLEOTIDE SEQUENCE [LARGE SCALE GENOMIC DNA]</scope>
    <source>
        <strain evidence="18">SpSt-26</strain>
    </source>
</reference>
<evidence type="ECO:0000313" key="18">
    <source>
        <dbReference type="EMBL" id="HEH35153.1"/>
    </source>
</evidence>
<evidence type="ECO:0000256" key="6">
    <source>
        <dbReference type="ARBA" id="ARBA00022741"/>
    </source>
</evidence>
<dbReference type="GO" id="GO:0005886">
    <property type="term" value="C:plasma membrane"/>
    <property type="evidence" value="ECO:0007669"/>
    <property type="project" value="UniProtKB-SubCell"/>
</dbReference>
<feature type="binding site" evidence="15">
    <location>
        <position position="19"/>
    </location>
    <ligand>
        <name>Mg(2+)</name>
        <dbReference type="ChEBI" id="CHEBI:18420"/>
        <label>2</label>
    </ligand>
</feature>
<name>A0A7J2THT8_ARCFL</name>
<dbReference type="EMBL" id="DSLA01000049">
    <property type="protein sequence ID" value="HEH35153.1"/>
    <property type="molecule type" value="Genomic_DNA"/>
</dbReference>
<dbReference type="GO" id="GO:0015093">
    <property type="term" value="F:ferrous iron transmembrane transporter activity"/>
    <property type="evidence" value="ECO:0007669"/>
    <property type="project" value="UniProtKB-UniRule"/>
</dbReference>
<keyword evidence="15" id="KW-0460">Magnesium</keyword>
<dbReference type="SUPFAM" id="SSF52540">
    <property type="entry name" value="P-loop containing nucleoside triphosphate hydrolases"/>
    <property type="match status" value="1"/>
</dbReference>
<organism evidence="18">
    <name type="scientific">Archaeoglobus fulgidus</name>
    <dbReference type="NCBI Taxonomy" id="2234"/>
    <lineage>
        <taxon>Archaea</taxon>
        <taxon>Methanobacteriati</taxon>
        <taxon>Methanobacteriota</taxon>
        <taxon>Archaeoglobi</taxon>
        <taxon>Archaeoglobales</taxon>
        <taxon>Archaeoglobaceae</taxon>
        <taxon>Archaeoglobus</taxon>
    </lineage>
</organism>
<feature type="binding site" evidence="14">
    <location>
        <begin position="112"/>
        <end position="115"/>
    </location>
    <ligand>
        <name>GTP</name>
        <dbReference type="ChEBI" id="CHEBI:37565"/>
        <label>1</label>
    </ligand>
</feature>
<evidence type="ECO:0000256" key="11">
    <source>
        <dbReference type="ARBA" id="ARBA00023136"/>
    </source>
</evidence>
<feature type="transmembrane region" description="Helical" evidence="16">
    <location>
        <begin position="562"/>
        <end position="582"/>
    </location>
</feature>
<evidence type="ECO:0000256" key="3">
    <source>
        <dbReference type="ARBA" id="ARBA00022475"/>
    </source>
</evidence>
<evidence type="ECO:0000256" key="2">
    <source>
        <dbReference type="ARBA" id="ARBA00022448"/>
    </source>
</evidence>
<evidence type="ECO:0000256" key="9">
    <source>
        <dbReference type="ARBA" id="ARBA00023065"/>
    </source>
</evidence>
<dbReference type="Pfam" id="PF07664">
    <property type="entry name" value="FeoB_C"/>
    <property type="match status" value="1"/>
</dbReference>
<feature type="transmembrane region" description="Helical" evidence="16">
    <location>
        <begin position="387"/>
        <end position="411"/>
    </location>
</feature>
<dbReference type="Gene3D" id="1.10.287.1770">
    <property type="match status" value="1"/>
</dbReference>
<dbReference type="Gene3D" id="3.40.50.300">
    <property type="entry name" value="P-loop containing nucleotide triphosphate hydrolases"/>
    <property type="match status" value="1"/>
</dbReference>
<dbReference type="PANTHER" id="PTHR43185:SF1">
    <property type="entry name" value="FE(2+) TRANSPORTER FEOB"/>
    <property type="match status" value="1"/>
</dbReference>
<dbReference type="GO" id="GO:0005525">
    <property type="term" value="F:GTP binding"/>
    <property type="evidence" value="ECO:0007669"/>
    <property type="project" value="UniProtKB-KW"/>
</dbReference>
<protein>
    <recommendedName>
        <fullName evidence="12 13">Ferrous iron transport protein B</fullName>
    </recommendedName>
</protein>
<keyword evidence="7 16" id="KW-1133">Transmembrane helix</keyword>
<proteinExistence type="predicted"/>
<keyword evidence="15" id="KW-0479">Metal-binding</keyword>
<evidence type="ECO:0000256" key="16">
    <source>
        <dbReference type="SAM" id="Phobius"/>
    </source>
</evidence>
<dbReference type="Pfam" id="PF02421">
    <property type="entry name" value="FeoB_N"/>
    <property type="match status" value="1"/>
</dbReference>
<dbReference type="InterPro" id="IPR027417">
    <property type="entry name" value="P-loop_NTPase"/>
</dbReference>
<keyword evidence="11 16" id="KW-0472">Membrane</keyword>
<evidence type="ECO:0000256" key="10">
    <source>
        <dbReference type="ARBA" id="ARBA00023134"/>
    </source>
</evidence>
<evidence type="ECO:0000256" key="13">
    <source>
        <dbReference type="NCBIfam" id="TIGR00437"/>
    </source>
</evidence>
<evidence type="ECO:0000256" key="4">
    <source>
        <dbReference type="ARBA" id="ARBA00022496"/>
    </source>
</evidence>
<evidence type="ECO:0000256" key="5">
    <source>
        <dbReference type="ARBA" id="ARBA00022692"/>
    </source>
</evidence>
<evidence type="ECO:0000259" key="17">
    <source>
        <dbReference type="PROSITE" id="PS51711"/>
    </source>
</evidence>
<dbReference type="Pfam" id="PF17910">
    <property type="entry name" value="FeoB_Cyto"/>
    <property type="match status" value="1"/>
</dbReference>
<keyword evidence="5 16" id="KW-0812">Transmembrane</keyword>
<dbReference type="NCBIfam" id="TIGR00437">
    <property type="entry name" value="feoB"/>
    <property type="match status" value="1"/>
</dbReference>
<dbReference type="GO" id="GO:0046872">
    <property type="term" value="F:metal ion binding"/>
    <property type="evidence" value="ECO:0007669"/>
    <property type="project" value="UniProtKB-KW"/>
</dbReference>
<evidence type="ECO:0000256" key="15">
    <source>
        <dbReference type="PIRSR" id="PIRSR603373-2"/>
    </source>
</evidence>
<dbReference type="InterPro" id="IPR041069">
    <property type="entry name" value="FeoB_Cyto"/>
</dbReference>
<dbReference type="PROSITE" id="PS51711">
    <property type="entry name" value="G_FEOB"/>
    <property type="match status" value="1"/>
</dbReference>
<feature type="transmembrane region" description="Helical" evidence="16">
    <location>
        <begin position="457"/>
        <end position="478"/>
    </location>
</feature>
<keyword evidence="4" id="KW-0410">Iron transport</keyword>
<dbReference type="InterPro" id="IPR011642">
    <property type="entry name" value="Gate_dom"/>
</dbReference>
<feature type="transmembrane region" description="Helical" evidence="16">
    <location>
        <begin position="432"/>
        <end position="451"/>
    </location>
</feature>
<keyword evidence="6 14" id="KW-0547">Nucleotide-binding</keyword>
<feature type="transmembrane region" description="Helical" evidence="16">
    <location>
        <begin position="630"/>
        <end position="652"/>
    </location>
</feature>
<sequence length="655" mass="72888">MHEIYLLAQPNAGKTTLFNRISCEECYVANWPGKTVEVHQAEIVHHGKRITLVDLPGINSFRTASKEEEITKEFIFSKEGVAVIVVNGESLFRSLYFAIQILELREAIVAINKIDSLEKKGVHINSEALKARLGTEVILTSAIRGIGINQLLDRCIDAMEGKLRGKRLRIDYGSIEPFIERAEKIAGDRGIAVKALEGDEYALSLLSEEARMELKKIYDEIAERYGNPEQMIAVHRYRFVEELLKASVKEIMAQKYSERIDSIFFSRAGPLLASLFLFLLLFASLSINTGFPLSFAFKFLGSEDIAEVIESYSLVGIISGSFDWLSEFLKESLPESVITDLIAEGIIPGIGAIAAFFPLIFVLNFLISLVEDSGLMARFAVSMDRFFSFFGLTGKSVFPFGVGIGCNVPAVMTTRILETDSERIRVAISSPFIVCQARLLVLVLFAAFLFASPLLQSAAIILIYILSAFLFLMASRLYGRLMKLEKSDLLIELPPYHFPSLKVSWWITWHRSRSFIFKVGKFILFFSIILWFLEFLGLSAQIGNAISAAFQPLGFSPELCFALFIGFFAKELIISSLAVSFGTSDIQEILSALALSPAQTLALLVFISFYTPCAATVATVYSETRSIKLVAISTTFQLFLAYLLAVAIYSLVSLF</sequence>
<comment type="subcellular location">
    <subcellularLocation>
        <location evidence="1">Cell membrane</location>
        <topology evidence="1">Multi-pass membrane protein</topology>
    </subcellularLocation>
</comment>
<feature type="binding site" evidence="14">
    <location>
        <begin position="54"/>
        <end position="57"/>
    </location>
    <ligand>
        <name>GTP</name>
        <dbReference type="ChEBI" id="CHEBI:37565"/>
        <label>1</label>
    </ligand>
</feature>
<dbReference type="InterPro" id="IPR003373">
    <property type="entry name" value="Fe2_transport_prot-B"/>
</dbReference>
<keyword evidence="3" id="KW-1003">Cell membrane</keyword>
<keyword evidence="9" id="KW-0406">Ion transport</keyword>
<feature type="transmembrane region" description="Helical" evidence="16">
    <location>
        <begin position="522"/>
        <end position="542"/>
    </location>
</feature>
<feature type="binding site" evidence="14">
    <location>
        <begin position="33"/>
        <end position="37"/>
    </location>
    <ligand>
        <name>GTP</name>
        <dbReference type="ChEBI" id="CHEBI:37565"/>
        <label>1</label>
    </ligand>
</feature>
<feature type="transmembrane region" description="Helical" evidence="16">
    <location>
        <begin position="346"/>
        <end position="367"/>
    </location>
</feature>
<dbReference type="InterPro" id="IPR050860">
    <property type="entry name" value="FeoB_GTPase"/>
</dbReference>
<feature type="domain" description="FeoB-type G" evidence="17">
    <location>
        <begin position="1"/>
        <end position="161"/>
    </location>
</feature>
<keyword evidence="8" id="KW-0408">Iron</keyword>
<evidence type="ECO:0000256" key="12">
    <source>
        <dbReference type="ARBA" id="ARBA00031200"/>
    </source>
</evidence>
<dbReference type="Pfam" id="PF07670">
    <property type="entry name" value="Gate"/>
    <property type="match status" value="2"/>
</dbReference>
<evidence type="ECO:0000256" key="1">
    <source>
        <dbReference type="ARBA" id="ARBA00004651"/>
    </source>
</evidence>
<dbReference type="PANTHER" id="PTHR43185">
    <property type="entry name" value="FERROUS IRON TRANSPORT PROTEIN B"/>
    <property type="match status" value="1"/>
</dbReference>
<feature type="binding site" evidence="15">
    <location>
        <position position="22"/>
    </location>
    <ligand>
        <name>Mg(2+)</name>
        <dbReference type="ChEBI" id="CHEBI:18420"/>
        <label>1</label>
    </ligand>
</feature>
<evidence type="ECO:0000256" key="7">
    <source>
        <dbReference type="ARBA" id="ARBA00022989"/>
    </source>
</evidence>
<keyword evidence="2" id="KW-0813">Transport</keyword>
<dbReference type="InterPro" id="IPR011640">
    <property type="entry name" value="Fe2_transport_prot_B_C"/>
</dbReference>
<evidence type="ECO:0000256" key="14">
    <source>
        <dbReference type="PIRSR" id="PIRSR603373-1"/>
    </source>
</evidence>
<accession>A0A7J2THT8</accession>
<comment type="caution">
    <text evidence="18">The sequence shown here is derived from an EMBL/GenBank/DDBJ whole genome shotgun (WGS) entry which is preliminary data.</text>
</comment>
<dbReference type="AlphaFoldDB" id="A0A7J2THT8"/>
<gene>
    <name evidence="18" type="primary">feoB</name>
    <name evidence="18" type="ORF">ENP88_03155</name>
</gene>
<dbReference type="InterPro" id="IPR030389">
    <property type="entry name" value="G_FEOB_dom"/>
</dbReference>
<keyword evidence="10 14" id="KW-0342">GTP-binding</keyword>